<dbReference type="EC" id="2.7.1.58" evidence="1"/>
<dbReference type="Gene3D" id="3.30.420.300">
    <property type="entry name" value="2-keto-3-deoxy-galactonokinase, substrate binding domain"/>
    <property type="match status" value="1"/>
</dbReference>
<gene>
    <name evidence="1" type="ORF">J2851_003481</name>
</gene>
<dbReference type="EMBL" id="JAGINP010000012">
    <property type="protein sequence ID" value="MBP2293697.1"/>
    <property type="molecule type" value="Genomic_DNA"/>
</dbReference>
<dbReference type="GO" id="GO:0008671">
    <property type="term" value="F:2-dehydro-3-deoxygalactonokinase activity"/>
    <property type="evidence" value="ECO:0007669"/>
    <property type="project" value="UniProtKB-EC"/>
</dbReference>
<sequence length="332" mass="34529">MLFATIDTGTTNTRVMVWKDGAVLAEAGRPVGVRDTAITGSTDALKTGVRDAIAEALSGAGLSGTADVLFLASGMITSNVGLCEIPHLLAPAGRAELAQGMRSAELPDVVDRPIWFIPGIKSHAGPITLDTADTMDIMRGEETETIGVLHAMRVDGPAVLVLPGSHSKFVRVDAEGRIAGSVTTISGELLDVLTKNTLIASSLAHSFADRIVPDALLRGAEYGRTLSLGRSAFLVRLLDLFGDLDVQGRANLILGAVLASDITALRHSRSLGMEPGTAIIVGGKAMLRDAFALLLRNDPAFTGTITIVPDGLPSVAAVGAIEIARTRGLINL</sequence>
<organism evidence="1 2">
    <name type="scientific">Azospirillum rugosum</name>
    <dbReference type="NCBI Taxonomy" id="416170"/>
    <lineage>
        <taxon>Bacteria</taxon>
        <taxon>Pseudomonadati</taxon>
        <taxon>Pseudomonadota</taxon>
        <taxon>Alphaproteobacteria</taxon>
        <taxon>Rhodospirillales</taxon>
        <taxon>Azospirillaceae</taxon>
        <taxon>Azospirillum</taxon>
    </lineage>
</organism>
<evidence type="ECO:0000313" key="1">
    <source>
        <dbReference type="EMBL" id="MBP2293697.1"/>
    </source>
</evidence>
<dbReference type="InterPro" id="IPR042257">
    <property type="entry name" value="DGOK_C"/>
</dbReference>
<keyword evidence="2" id="KW-1185">Reference proteome</keyword>
<protein>
    <submittedName>
        <fullName evidence="1">2-dehydro-3-deoxygalactonokinase</fullName>
        <ecNumber evidence="1">2.7.1.58</ecNumber>
    </submittedName>
</protein>
<name>A0ABS4SMI6_9PROT</name>
<dbReference type="RefSeq" id="WP_209767620.1">
    <property type="nucleotide sequence ID" value="NZ_JAGINP010000012.1"/>
</dbReference>
<accession>A0ABS4SMI6</accession>
<dbReference type="CDD" id="cd24012">
    <property type="entry name" value="ASKHA_NBD_KDGal-kinase"/>
    <property type="match status" value="1"/>
</dbReference>
<dbReference type="Gene3D" id="3.30.420.310">
    <property type="entry name" value="2-keto-3-deoxy-galactonokinase, C-terminal domain"/>
    <property type="match status" value="1"/>
</dbReference>
<reference evidence="1 2" key="1">
    <citation type="submission" date="2021-03" db="EMBL/GenBank/DDBJ databases">
        <title>Genomic Encyclopedia of Type Strains, Phase III (KMG-III): the genomes of soil and plant-associated and newly described type strains.</title>
        <authorList>
            <person name="Whitman W."/>
        </authorList>
    </citation>
    <scope>NUCLEOTIDE SEQUENCE [LARGE SCALE GENOMIC DNA]</scope>
    <source>
        <strain evidence="1 2">IMMIB AFH-6</strain>
    </source>
</reference>
<dbReference type="Pfam" id="PF05035">
    <property type="entry name" value="DGOK"/>
    <property type="match status" value="1"/>
</dbReference>
<keyword evidence="1" id="KW-0808">Transferase</keyword>
<proteinExistence type="predicted"/>
<dbReference type="InterPro" id="IPR007729">
    <property type="entry name" value="DGOK"/>
</dbReference>
<dbReference type="Proteomes" id="UP000781958">
    <property type="component" value="Unassembled WGS sequence"/>
</dbReference>
<dbReference type="InterPro" id="IPR042258">
    <property type="entry name" value="DGOK_N"/>
</dbReference>
<comment type="caution">
    <text evidence="1">The sequence shown here is derived from an EMBL/GenBank/DDBJ whole genome shotgun (WGS) entry which is preliminary data.</text>
</comment>
<evidence type="ECO:0000313" key="2">
    <source>
        <dbReference type="Proteomes" id="UP000781958"/>
    </source>
</evidence>